<proteinExistence type="predicted"/>
<sequence length="57" mass="7040">EKLYEERYAIERTNAWMDSYRSLLNRFDTTTTSWKGFNYLAFMAIALKKFYKPKKFR</sequence>
<name>A0A1K1R628_9FLAO</name>
<dbReference type="OrthoDB" id="1270539at2"/>
<evidence type="ECO:0000313" key="1">
    <source>
        <dbReference type="EMBL" id="SFW67706.1"/>
    </source>
</evidence>
<evidence type="ECO:0000313" key="2">
    <source>
        <dbReference type="Proteomes" id="UP000182248"/>
    </source>
</evidence>
<dbReference type="EMBL" id="FPJE01000019">
    <property type="protein sequence ID" value="SFW67706.1"/>
    <property type="molecule type" value="Genomic_DNA"/>
</dbReference>
<gene>
    <name evidence="1" type="ORF">SAMN02927921_03236</name>
</gene>
<dbReference type="AlphaFoldDB" id="A0A1K1R628"/>
<keyword evidence="2" id="KW-1185">Reference proteome</keyword>
<reference evidence="1 2" key="1">
    <citation type="submission" date="2016-11" db="EMBL/GenBank/DDBJ databases">
        <authorList>
            <person name="Jaros S."/>
            <person name="Januszkiewicz K."/>
            <person name="Wedrychowicz H."/>
        </authorList>
    </citation>
    <scope>NUCLEOTIDE SEQUENCE [LARGE SCALE GENOMIC DNA]</scope>
    <source>
        <strain evidence="1 2">CGMCC 1.12145</strain>
    </source>
</reference>
<protein>
    <submittedName>
        <fullName evidence="1">Transposase DDE domain-containing protein</fullName>
    </submittedName>
</protein>
<dbReference type="Proteomes" id="UP000182248">
    <property type="component" value="Unassembled WGS sequence"/>
</dbReference>
<organism evidence="1 2">
    <name type="scientific">Sinomicrobium oceani</name>
    <dbReference type="NCBI Taxonomy" id="1150368"/>
    <lineage>
        <taxon>Bacteria</taxon>
        <taxon>Pseudomonadati</taxon>
        <taxon>Bacteroidota</taxon>
        <taxon>Flavobacteriia</taxon>
        <taxon>Flavobacteriales</taxon>
        <taxon>Flavobacteriaceae</taxon>
        <taxon>Sinomicrobium</taxon>
    </lineage>
</organism>
<feature type="non-terminal residue" evidence="1">
    <location>
        <position position="1"/>
    </location>
</feature>
<accession>A0A1K1R628</accession>